<dbReference type="InterPro" id="IPR015018">
    <property type="entry name" value="DUF1905"/>
</dbReference>
<protein>
    <recommendedName>
        <fullName evidence="3">Bacteriocin resistance YdeI/OmpD-like protein</fullName>
    </recommendedName>
</protein>
<gene>
    <name evidence="1" type="ORF">GCM10009119_42670</name>
</gene>
<dbReference type="InterPro" id="IPR037079">
    <property type="entry name" value="AF2212/PG0164-like_sf"/>
</dbReference>
<organism evidence="1 2">
    <name type="scientific">Algoriphagus jejuensis</name>
    <dbReference type="NCBI Taxonomy" id="419934"/>
    <lineage>
        <taxon>Bacteria</taxon>
        <taxon>Pseudomonadati</taxon>
        <taxon>Bacteroidota</taxon>
        <taxon>Cytophagia</taxon>
        <taxon>Cytophagales</taxon>
        <taxon>Cyclobacteriaceae</taxon>
        <taxon>Algoriphagus</taxon>
    </lineage>
</organism>
<proteinExistence type="predicted"/>
<reference evidence="2" key="1">
    <citation type="journal article" date="2019" name="Int. J. Syst. Evol. Microbiol.">
        <title>The Global Catalogue of Microorganisms (GCM) 10K type strain sequencing project: providing services to taxonomists for standard genome sequencing and annotation.</title>
        <authorList>
            <consortium name="The Broad Institute Genomics Platform"/>
            <consortium name="The Broad Institute Genome Sequencing Center for Infectious Disease"/>
            <person name="Wu L."/>
            <person name="Ma J."/>
        </authorList>
    </citation>
    <scope>NUCLEOTIDE SEQUENCE [LARGE SCALE GENOMIC DNA]</scope>
    <source>
        <strain evidence="2">JCM 16112</strain>
    </source>
</reference>
<dbReference type="RefSeq" id="WP_343855126.1">
    <property type="nucleotide sequence ID" value="NZ_BAAAFI010000049.1"/>
</dbReference>
<sequence>MKQLSFTGTLGRFDFNHWSYHIPVPDDIAAQMMDENHRRVLIWIDGDGPHHMALMKAKECWYILVNQELRKKLSLEEEKVIAVKIGRDHSEFGHDVPEELQVLLDQDEEGNGYFRKLTPGKQRGLVYIVTTVKNPESRMKKSLAIMHHLKLAKGKLDYKQLNVLIKHYNNL</sequence>
<dbReference type="Proteomes" id="UP001500469">
    <property type="component" value="Unassembled WGS sequence"/>
</dbReference>
<evidence type="ECO:0000313" key="2">
    <source>
        <dbReference type="Proteomes" id="UP001500469"/>
    </source>
</evidence>
<evidence type="ECO:0008006" key="3">
    <source>
        <dbReference type="Google" id="ProtNLM"/>
    </source>
</evidence>
<comment type="caution">
    <text evidence="1">The sequence shown here is derived from an EMBL/GenBank/DDBJ whole genome shotgun (WGS) entry which is preliminary data.</text>
</comment>
<dbReference type="Pfam" id="PF08922">
    <property type="entry name" value="DUF1905"/>
    <property type="match status" value="1"/>
</dbReference>
<dbReference type="Gene3D" id="2.40.30.100">
    <property type="entry name" value="AF2212/PG0164-like"/>
    <property type="match status" value="1"/>
</dbReference>
<accession>A0ABP3YMH9</accession>
<dbReference type="Pfam" id="PF13376">
    <property type="entry name" value="OmdA"/>
    <property type="match status" value="1"/>
</dbReference>
<keyword evidence="2" id="KW-1185">Reference proteome</keyword>
<dbReference type="EMBL" id="BAAAFI010000049">
    <property type="protein sequence ID" value="GAA0881297.1"/>
    <property type="molecule type" value="Genomic_DNA"/>
</dbReference>
<evidence type="ECO:0000313" key="1">
    <source>
        <dbReference type="EMBL" id="GAA0881297.1"/>
    </source>
</evidence>
<name>A0ABP3YMH9_9BACT</name>